<protein>
    <submittedName>
        <fullName evidence="1">Uncharacterized protein</fullName>
    </submittedName>
</protein>
<name>A0A132ADZ6_SARSC</name>
<accession>A0A132ADZ6</accession>
<dbReference type="EMBL" id="JXLN01013270">
    <property type="protein sequence ID" value="KPM09211.1"/>
    <property type="molecule type" value="Genomic_DNA"/>
</dbReference>
<evidence type="ECO:0000313" key="2">
    <source>
        <dbReference type="Proteomes" id="UP000616769"/>
    </source>
</evidence>
<reference evidence="1 2" key="1">
    <citation type="journal article" date="2015" name="Parasit. Vectors">
        <title>Draft genome of the scabies mite.</title>
        <authorList>
            <person name="Rider S.D.Jr."/>
            <person name="Morgan M.S."/>
            <person name="Arlian L.G."/>
        </authorList>
    </citation>
    <scope>NUCLEOTIDE SEQUENCE [LARGE SCALE GENOMIC DNA]</scope>
    <source>
        <strain evidence="1">Arlian Lab</strain>
    </source>
</reference>
<organism evidence="1 2">
    <name type="scientific">Sarcoptes scabiei</name>
    <name type="common">Itch mite</name>
    <name type="synonym">Acarus scabiei</name>
    <dbReference type="NCBI Taxonomy" id="52283"/>
    <lineage>
        <taxon>Eukaryota</taxon>
        <taxon>Metazoa</taxon>
        <taxon>Ecdysozoa</taxon>
        <taxon>Arthropoda</taxon>
        <taxon>Chelicerata</taxon>
        <taxon>Arachnida</taxon>
        <taxon>Acari</taxon>
        <taxon>Acariformes</taxon>
        <taxon>Sarcoptiformes</taxon>
        <taxon>Astigmata</taxon>
        <taxon>Psoroptidia</taxon>
        <taxon>Sarcoptoidea</taxon>
        <taxon>Sarcoptidae</taxon>
        <taxon>Sarcoptinae</taxon>
        <taxon>Sarcoptes</taxon>
    </lineage>
</organism>
<dbReference type="Proteomes" id="UP000616769">
    <property type="component" value="Unassembled WGS sequence"/>
</dbReference>
<comment type="caution">
    <text evidence="1">The sequence shown here is derived from an EMBL/GenBank/DDBJ whole genome shotgun (WGS) entry which is preliminary data.</text>
</comment>
<proteinExistence type="predicted"/>
<sequence length="158" mass="18350">MKTTSSKIPTKSDGCEFISFQNDEINSLIVIEKDAIDSAIMFDMDLIKQIGSLMEESQYITKMMDVPQNFFDQNKKEEKNSKIEENISNKVLISLENDPLENQLENQLDSQKILTNIDQNLSIDENSKLLRILFFLRTNLRRINQARFRSIGIEILDQ</sequence>
<dbReference type="AlphaFoldDB" id="A0A132ADZ6"/>
<dbReference type="VEuPathDB" id="VectorBase:SSCA009291"/>
<gene>
    <name evidence="1" type="ORF">QR98_0077440</name>
</gene>
<evidence type="ECO:0000313" key="1">
    <source>
        <dbReference type="EMBL" id="KPM09211.1"/>
    </source>
</evidence>
<dbReference type="OrthoDB" id="10456011at2759"/>